<sequence>MLKAATNCWGRFRWAWPARGGLPAIVHPAVHLLDSHLTLDLQHLPLERLQSLAINMLQVELTDDAQSVLQALAPLAARLGQVGLTLAAARQQAWTVSGEVLPALAAALGPTLKAITLSEASVDATFWPGLLQALPSLPQLQRLVLQDPVAICQMGLGMFCSAVPAERVLEITVRGVYWSAVEMGSSYDEVVNEVRAVLQHMPGPRGVQVNCGW</sequence>
<gene>
    <name evidence="1" type="ORF">CLEI1391_LOCUS6607</name>
</gene>
<organism evidence="1">
    <name type="scientific">Chlamydomonas leiostraca</name>
    <dbReference type="NCBI Taxonomy" id="1034604"/>
    <lineage>
        <taxon>Eukaryota</taxon>
        <taxon>Viridiplantae</taxon>
        <taxon>Chlorophyta</taxon>
        <taxon>core chlorophytes</taxon>
        <taxon>Chlorophyceae</taxon>
        <taxon>CS clade</taxon>
        <taxon>Chlamydomonadales</taxon>
        <taxon>Chlamydomonadaceae</taxon>
        <taxon>Chlamydomonas</taxon>
    </lineage>
</organism>
<name>A0A7S0RDX8_9CHLO</name>
<protein>
    <submittedName>
        <fullName evidence="1">Uncharacterized protein</fullName>
    </submittedName>
</protein>
<proteinExistence type="predicted"/>
<accession>A0A7S0RDX8</accession>
<reference evidence="1" key="1">
    <citation type="submission" date="2021-01" db="EMBL/GenBank/DDBJ databases">
        <authorList>
            <person name="Corre E."/>
            <person name="Pelletier E."/>
            <person name="Niang G."/>
            <person name="Scheremetjew M."/>
            <person name="Finn R."/>
            <person name="Kale V."/>
            <person name="Holt S."/>
            <person name="Cochrane G."/>
            <person name="Meng A."/>
            <person name="Brown T."/>
            <person name="Cohen L."/>
        </authorList>
    </citation>
    <scope>NUCLEOTIDE SEQUENCE</scope>
    <source>
        <strain evidence="1">SAG 11-49</strain>
    </source>
</reference>
<evidence type="ECO:0000313" key="1">
    <source>
        <dbReference type="EMBL" id="CAD8674898.1"/>
    </source>
</evidence>
<dbReference type="EMBL" id="HBFB01011669">
    <property type="protein sequence ID" value="CAD8674898.1"/>
    <property type="molecule type" value="Transcribed_RNA"/>
</dbReference>
<dbReference type="AlphaFoldDB" id="A0A7S0RDX8"/>